<comment type="caution">
    <text evidence="5">Lacks conserved residue(s) required for the propagation of feature annotation.</text>
</comment>
<name>A0A8J1UPD0_OWEFU</name>
<dbReference type="Proteomes" id="UP000749559">
    <property type="component" value="Unassembled WGS sequence"/>
</dbReference>
<dbReference type="OrthoDB" id="9988752at2759"/>
<dbReference type="EMBL" id="CAIIXF020000010">
    <property type="protein sequence ID" value="CAH1797571.1"/>
    <property type="molecule type" value="Genomic_DNA"/>
</dbReference>
<dbReference type="Gene3D" id="2.130.10.10">
    <property type="entry name" value="YVTN repeat-like/Quinoprotein amine dehydrogenase"/>
    <property type="match status" value="1"/>
</dbReference>
<dbReference type="AlphaFoldDB" id="A0A8J1UPD0"/>
<dbReference type="Pfam" id="PF01437">
    <property type="entry name" value="PSI"/>
    <property type="match status" value="1"/>
</dbReference>
<evidence type="ECO:0000256" key="1">
    <source>
        <dbReference type="ARBA" id="ARBA00004370"/>
    </source>
</evidence>
<evidence type="ECO:0000313" key="7">
    <source>
        <dbReference type="Proteomes" id="UP000749559"/>
    </source>
</evidence>
<keyword evidence="3" id="KW-1015">Disulfide bond</keyword>
<dbReference type="PANTHER" id="PTHR11036">
    <property type="entry name" value="SEMAPHORIN"/>
    <property type="match status" value="1"/>
</dbReference>
<dbReference type="FunFam" id="2.130.10.10:FF:000346">
    <property type="entry name" value="Sema-1a, isoform D"/>
    <property type="match status" value="1"/>
</dbReference>
<dbReference type="InterPro" id="IPR036352">
    <property type="entry name" value="Semap_dom_sf"/>
</dbReference>
<dbReference type="Gene3D" id="3.30.1680.10">
    <property type="entry name" value="ligand-binding face of the semaphorins, domain 2"/>
    <property type="match status" value="1"/>
</dbReference>
<dbReference type="InterPro" id="IPR027231">
    <property type="entry name" value="Semaphorin"/>
</dbReference>
<dbReference type="Pfam" id="PF01403">
    <property type="entry name" value="Sema"/>
    <property type="match status" value="1"/>
</dbReference>
<evidence type="ECO:0000256" key="3">
    <source>
        <dbReference type="ARBA" id="ARBA00023157"/>
    </source>
</evidence>
<dbReference type="PANTHER" id="PTHR11036:SF127">
    <property type="entry name" value="SEMAPHORIN-1A"/>
    <property type="match status" value="1"/>
</dbReference>
<evidence type="ECO:0000256" key="2">
    <source>
        <dbReference type="ARBA" id="ARBA00023136"/>
    </source>
</evidence>
<dbReference type="SMART" id="SM00423">
    <property type="entry name" value="PSI"/>
    <property type="match status" value="1"/>
</dbReference>
<accession>A0A8J1UPD0</accession>
<dbReference type="InterPro" id="IPR016201">
    <property type="entry name" value="PSI"/>
</dbReference>
<keyword evidence="2" id="KW-0472">Membrane</keyword>
<dbReference type="GO" id="GO:0045499">
    <property type="term" value="F:chemorepellent activity"/>
    <property type="evidence" value="ECO:0007669"/>
    <property type="project" value="TreeGrafter"/>
</dbReference>
<protein>
    <submittedName>
        <fullName evidence="6">Uncharacterized protein</fullName>
    </submittedName>
</protein>
<dbReference type="GO" id="GO:0007411">
    <property type="term" value="P:axon guidance"/>
    <property type="evidence" value="ECO:0007669"/>
    <property type="project" value="TreeGrafter"/>
</dbReference>
<sequence>MIKSSTRSDIIRWQQMWDFILSISILCTLSKTVAAWQVDLAPTTLIHRVEPDSEHRFLGNTTVPDYFKILLSDGDSLIIGARNAVHNISLTSLRENRKIVWHSSAMDKHSCGSKSKSLEECQNFIRVLVKKNDNELIVCGTNAYKPKCRTYRTSGESSYEQVGPEESGVAKCPYDPKHNNTAIYTDGKLYTGTVVDFTAREPLVFSAPLRTEQHDSQVLNDPDFVSSYDYGENVYFFFRETAVEHINCGKARYSRVARVCKNDRGGGSFLRPDSFTSFFKTRLNCSIPGEFPFFFDEIQSTSEPGLGGYKASLNYNERTDMIYAVFSTPQNSITGSAVCAFKFSDIIDSFNGQFKEQASPMSNWLPVDLADTPSPHPAKCVNDSKLISDRTLNFIRRHTLMDKAVPAYGGGPLLLQTSFVSRFTQIAIDWQVPAASEDNLNKVKYYDVMFVGTDDGKVLKVINVGDKEIKPVIIEEIQVFDSKTTIVNLKVYRKPSEGIEKLVIVAEDEIKTIPLHRCHLRKTCGECVALRDPYCSWTENRCENSMEHAQNVVTGKHPACGTSEPPIVVEVPPTTESSVKPCPECVQCICPVPPGETKTVPPVKPTEDNILPTHIPRQPANVDPTIPNHIDAVPPVGGPLTGASQSAPCSKQYSVAEMAAATVVCIVLSIVIGFFIGYRASLWRNKRSNDPPTYAMDKCLGTPKMQNRYNTDPQLNSETQHYFSPEVQKQLNVVLNLTPKTQNLPNGGVESKVHKVKKVYL</sequence>
<organism evidence="6 7">
    <name type="scientific">Owenia fusiformis</name>
    <name type="common">Polychaete worm</name>
    <dbReference type="NCBI Taxonomy" id="6347"/>
    <lineage>
        <taxon>Eukaryota</taxon>
        <taxon>Metazoa</taxon>
        <taxon>Spiralia</taxon>
        <taxon>Lophotrochozoa</taxon>
        <taxon>Annelida</taxon>
        <taxon>Polychaeta</taxon>
        <taxon>Sedentaria</taxon>
        <taxon>Canalipalpata</taxon>
        <taxon>Sabellida</taxon>
        <taxon>Oweniida</taxon>
        <taxon>Oweniidae</taxon>
        <taxon>Owenia</taxon>
    </lineage>
</organism>
<dbReference type="PROSITE" id="PS51004">
    <property type="entry name" value="SEMA"/>
    <property type="match status" value="1"/>
</dbReference>
<dbReference type="GO" id="GO:0030335">
    <property type="term" value="P:positive regulation of cell migration"/>
    <property type="evidence" value="ECO:0007669"/>
    <property type="project" value="TreeGrafter"/>
</dbReference>
<comment type="caution">
    <text evidence="6">The sequence shown here is derived from an EMBL/GenBank/DDBJ whole genome shotgun (WGS) entry which is preliminary data.</text>
</comment>
<evidence type="ECO:0000256" key="4">
    <source>
        <dbReference type="ARBA" id="ARBA00023180"/>
    </source>
</evidence>
<proteinExistence type="predicted"/>
<dbReference type="GO" id="GO:0071526">
    <property type="term" value="P:semaphorin-plexin signaling pathway"/>
    <property type="evidence" value="ECO:0007669"/>
    <property type="project" value="TreeGrafter"/>
</dbReference>
<evidence type="ECO:0000256" key="5">
    <source>
        <dbReference type="PROSITE-ProRule" id="PRU00352"/>
    </source>
</evidence>
<gene>
    <name evidence="6" type="ORF">OFUS_LOCUS21833</name>
</gene>
<keyword evidence="4" id="KW-0325">Glycoprotein</keyword>
<reference evidence="6" key="1">
    <citation type="submission" date="2022-03" db="EMBL/GenBank/DDBJ databases">
        <authorList>
            <person name="Martin C."/>
        </authorList>
    </citation>
    <scope>NUCLEOTIDE SEQUENCE</scope>
</reference>
<dbReference type="InterPro" id="IPR001627">
    <property type="entry name" value="Semap_dom"/>
</dbReference>
<dbReference type="GO" id="GO:0005886">
    <property type="term" value="C:plasma membrane"/>
    <property type="evidence" value="ECO:0007669"/>
    <property type="project" value="TreeGrafter"/>
</dbReference>
<dbReference type="SUPFAM" id="SSF101912">
    <property type="entry name" value="Sema domain"/>
    <property type="match status" value="1"/>
</dbReference>
<evidence type="ECO:0000313" key="6">
    <source>
        <dbReference type="EMBL" id="CAH1797571.1"/>
    </source>
</evidence>
<keyword evidence="7" id="KW-1185">Reference proteome</keyword>
<dbReference type="GO" id="GO:0030215">
    <property type="term" value="F:semaphorin receptor binding"/>
    <property type="evidence" value="ECO:0007669"/>
    <property type="project" value="InterPro"/>
</dbReference>
<comment type="subcellular location">
    <subcellularLocation>
        <location evidence="1">Membrane</location>
    </subcellularLocation>
</comment>
<dbReference type="SUPFAM" id="SSF103575">
    <property type="entry name" value="Plexin repeat"/>
    <property type="match status" value="1"/>
</dbReference>
<dbReference type="InterPro" id="IPR002165">
    <property type="entry name" value="Plexin_repeat"/>
</dbReference>
<dbReference type="InterPro" id="IPR015943">
    <property type="entry name" value="WD40/YVTN_repeat-like_dom_sf"/>
</dbReference>
<dbReference type="SMART" id="SM00630">
    <property type="entry name" value="Sema"/>
    <property type="match status" value="1"/>
</dbReference>